<gene>
    <name evidence="1" type="ordered locus">HMPREF0573_11200</name>
</gene>
<dbReference type="HOGENOM" id="CLU_3312865_0_0_11"/>
<dbReference type="EMBL" id="CP001992">
    <property type="protein sequence ID" value="ADI67519.1"/>
    <property type="molecule type" value="Genomic_DNA"/>
</dbReference>
<dbReference type="KEGG" id="mcu:HMPREF0573_11200"/>
<dbReference type="Proteomes" id="UP000006742">
    <property type="component" value="Chromosome"/>
</dbReference>
<name>D6ZFW1_MOBCV</name>
<evidence type="ECO:0000313" key="1">
    <source>
        <dbReference type="EMBL" id="ADI67519.1"/>
    </source>
</evidence>
<accession>D6ZFW1</accession>
<dbReference type="AlphaFoldDB" id="D6ZFW1"/>
<keyword evidence="2" id="KW-1185">Reference proteome</keyword>
<dbReference type="STRING" id="548479.HMPREF0573_11200"/>
<evidence type="ECO:0000313" key="2">
    <source>
        <dbReference type="Proteomes" id="UP000006742"/>
    </source>
</evidence>
<reference evidence="2" key="1">
    <citation type="submission" date="2010-03" db="EMBL/GenBank/DDBJ databases">
        <title>Complete sequence of Mobiluncus curtisii ATCC 43063.</title>
        <authorList>
            <person name="Muzny D."/>
            <person name="Qin X."/>
            <person name="Deng J."/>
            <person name="Jiang H."/>
            <person name="Liu Y."/>
            <person name="Qu J."/>
            <person name="Song X.-Z."/>
            <person name="Zhang L."/>
            <person name="Thornton R."/>
            <person name="Coyle M."/>
            <person name="Francisco L."/>
            <person name="Jackson L."/>
            <person name="Javaid M."/>
            <person name="Korchina V."/>
            <person name="Kovar C."/>
            <person name="Mata R."/>
            <person name="Mathew T."/>
            <person name="Ngo R."/>
            <person name="Nguyen L."/>
            <person name="Nguyen N."/>
            <person name="Okwuonu G."/>
            <person name="Ongeri F."/>
            <person name="Pham C."/>
            <person name="Simmons D."/>
            <person name="Wilczek-Boney K."/>
            <person name="Hale W."/>
            <person name="Jakkamsetti A."/>
            <person name="Pham P."/>
            <person name="Ruth R."/>
            <person name="San Lucas F."/>
            <person name="Warren J."/>
            <person name="Zhang J."/>
            <person name="Zhao Z."/>
            <person name="Zhou C."/>
            <person name="Zhu D."/>
            <person name="Lee S."/>
            <person name="Bess C."/>
            <person name="Blankenburg K."/>
            <person name="Forbes L."/>
            <person name="Fu Q."/>
            <person name="Gubbala S."/>
            <person name="Hirani K."/>
            <person name="Jayaseelan J.C."/>
            <person name="Lara F."/>
            <person name="Munidasa M."/>
            <person name="Palculict T."/>
            <person name="Patil S."/>
            <person name="Pu L.-L."/>
            <person name="Saada N."/>
            <person name="Tang L."/>
            <person name="Weissenberger G."/>
            <person name="Zhu Y."/>
            <person name="Hemphill L."/>
            <person name="Shang Y."/>
            <person name="Youmans B."/>
            <person name="Ayvaz T."/>
            <person name="Ross M."/>
            <person name="Santibanez J."/>
            <person name="Aqrawi P."/>
            <person name="Gross S."/>
            <person name="Joshi V."/>
            <person name="Fowler G."/>
            <person name="Nazareth L."/>
            <person name="Reid J."/>
            <person name="Worley K."/>
            <person name="Petrosino J."/>
            <person name="Highlander S."/>
            <person name="Gibbs R."/>
            <person name="Gibbs R."/>
        </authorList>
    </citation>
    <scope>NUCLEOTIDE SEQUENCE [LARGE SCALE GENOMIC DNA]</scope>
    <source>
        <strain evidence="2">ATCC 43063 / DSM 2711 / V125</strain>
    </source>
</reference>
<organism evidence="1 2">
    <name type="scientific">Mobiluncus curtisii (strain ATCC 43063 / DSM 2711 / V125)</name>
    <name type="common">Falcivibrio vaginalis</name>
    <dbReference type="NCBI Taxonomy" id="548479"/>
    <lineage>
        <taxon>Bacteria</taxon>
        <taxon>Bacillati</taxon>
        <taxon>Actinomycetota</taxon>
        <taxon>Actinomycetes</taxon>
        <taxon>Actinomycetales</taxon>
        <taxon>Actinomycetaceae</taxon>
        <taxon>Mobiluncus</taxon>
    </lineage>
</organism>
<protein>
    <submittedName>
        <fullName evidence="1">Uncharacterized protein</fullName>
    </submittedName>
</protein>
<proteinExistence type="predicted"/>
<sequence>MQAGDGTHGKSLADADGTGGISRWWRRLTGVSWWSSFHE</sequence>